<comment type="caution">
    <text evidence="2">The sequence shown here is derived from an EMBL/GenBank/DDBJ whole genome shotgun (WGS) entry which is preliminary data.</text>
</comment>
<dbReference type="Proteomes" id="UP001596043">
    <property type="component" value="Unassembled WGS sequence"/>
</dbReference>
<dbReference type="EMBL" id="JBHSFV010000001">
    <property type="protein sequence ID" value="MFC4632600.1"/>
    <property type="molecule type" value="Genomic_DNA"/>
</dbReference>
<evidence type="ECO:0000313" key="3">
    <source>
        <dbReference type="Proteomes" id="UP001596043"/>
    </source>
</evidence>
<gene>
    <name evidence="2" type="ORF">ACFO3O_01700</name>
</gene>
<dbReference type="Pfam" id="PF13414">
    <property type="entry name" value="TPR_11"/>
    <property type="match status" value="1"/>
</dbReference>
<reference evidence="3" key="1">
    <citation type="journal article" date="2019" name="Int. J. Syst. Evol. Microbiol.">
        <title>The Global Catalogue of Microorganisms (GCM) 10K type strain sequencing project: providing services to taxonomists for standard genome sequencing and annotation.</title>
        <authorList>
            <consortium name="The Broad Institute Genomics Platform"/>
            <consortium name="The Broad Institute Genome Sequencing Center for Infectious Disease"/>
            <person name="Wu L."/>
            <person name="Ma J."/>
        </authorList>
    </citation>
    <scope>NUCLEOTIDE SEQUENCE [LARGE SCALE GENOMIC DNA]</scope>
    <source>
        <strain evidence="3">YJ-61-S</strain>
    </source>
</reference>
<organism evidence="2 3">
    <name type="scientific">Dokdonia ponticola</name>
    <dbReference type="NCBI Taxonomy" id="2041041"/>
    <lineage>
        <taxon>Bacteria</taxon>
        <taxon>Pseudomonadati</taxon>
        <taxon>Bacteroidota</taxon>
        <taxon>Flavobacteriia</taxon>
        <taxon>Flavobacteriales</taxon>
        <taxon>Flavobacteriaceae</taxon>
        <taxon>Dokdonia</taxon>
    </lineage>
</organism>
<dbReference type="Gene3D" id="1.25.40.10">
    <property type="entry name" value="Tetratricopeptide repeat domain"/>
    <property type="match status" value="1"/>
</dbReference>
<dbReference type="InterPro" id="IPR011990">
    <property type="entry name" value="TPR-like_helical_dom_sf"/>
</dbReference>
<dbReference type="RefSeq" id="WP_379976801.1">
    <property type="nucleotide sequence ID" value="NZ_JBHSFV010000001.1"/>
</dbReference>
<evidence type="ECO:0000256" key="1">
    <source>
        <dbReference type="PROSITE-ProRule" id="PRU00339"/>
    </source>
</evidence>
<dbReference type="SMART" id="SM00028">
    <property type="entry name" value="TPR"/>
    <property type="match status" value="4"/>
</dbReference>
<proteinExistence type="predicted"/>
<keyword evidence="1" id="KW-0802">TPR repeat</keyword>
<protein>
    <submittedName>
        <fullName evidence="2">Tetratricopeptide repeat protein</fullName>
    </submittedName>
</protein>
<dbReference type="PANTHER" id="PTHR12558:SF44">
    <property type="entry name" value="TETRATRICOPEPTIDE REPEAT-CONTAINING PROTEIN"/>
    <property type="match status" value="1"/>
</dbReference>
<keyword evidence="3" id="KW-1185">Reference proteome</keyword>
<dbReference type="SUPFAM" id="SSF48452">
    <property type="entry name" value="TPR-like"/>
    <property type="match status" value="1"/>
</dbReference>
<feature type="repeat" description="TPR" evidence="1">
    <location>
        <begin position="29"/>
        <end position="62"/>
    </location>
</feature>
<evidence type="ECO:0000313" key="2">
    <source>
        <dbReference type="EMBL" id="MFC4632600.1"/>
    </source>
</evidence>
<sequence>MIKQLLMTLIVLTSTCIGYSQEEEIEIEIEAIIAQGYESYIEGDYETSIAVYKQAIAIDPTSALANNQIALSYYKLGDYDNAILYSEKVIQDNNDPVYVLSSYVTKGSCLDIIGEIDASIKIFKEGIEKFPEDHYLQYNLAVNYFKINDLKNAEYHALQSANIDKNHLSTHYLLAHINHKKEEKIPTLLSSFYFLLAEPHTERAKEALDMVYTNFSKGVQEETTKEGEPKNINITLKTNSEFGSSELMLSLLEASKSLEKNKDTSEDELFIENTTSFFTTLGDTNKETDGLWKGFYIPFFYTLAQSEHIKTFCHYVQQSKNENSVAWLKENEQKINAMFSWLNS</sequence>
<name>A0ABV9HUA7_9FLAO</name>
<dbReference type="PROSITE" id="PS50005">
    <property type="entry name" value="TPR"/>
    <property type="match status" value="1"/>
</dbReference>
<accession>A0ABV9HUA7</accession>
<dbReference type="InterPro" id="IPR019734">
    <property type="entry name" value="TPR_rpt"/>
</dbReference>
<dbReference type="PANTHER" id="PTHR12558">
    <property type="entry name" value="CELL DIVISION CYCLE 16,23,27"/>
    <property type="match status" value="1"/>
</dbReference>